<comment type="similarity">
    <text evidence="2">Belongs to the alkaline phosphatase family.</text>
</comment>
<evidence type="ECO:0000256" key="3">
    <source>
        <dbReference type="SAM" id="SignalP"/>
    </source>
</evidence>
<dbReference type="EMBL" id="JBBKTX010000001">
    <property type="protein sequence ID" value="MFK4750921.1"/>
    <property type="molecule type" value="Genomic_DNA"/>
</dbReference>
<evidence type="ECO:0000313" key="4">
    <source>
        <dbReference type="EMBL" id="MFK4750921.1"/>
    </source>
</evidence>
<feature type="signal peptide" evidence="3">
    <location>
        <begin position="1"/>
        <end position="40"/>
    </location>
</feature>
<evidence type="ECO:0000313" key="5">
    <source>
        <dbReference type="Proteomes" id="UP001620597"/>
    </source>
</evidence>
<dbReference type="PANTHER" id="PTHR11596">
    <property type="entry name" value="ALKALINE PHOSPHATASE"/>
    <property type="match status" value="1"/>
</dbReference>
<dbReference type="SUPFAM" id="SSF53649">
    <property type="entry name" value="Alkaline phosphatase-like"/>
    <property type="match status" value="1"/>
</dbReference>
<keyword evidence="1" id="KW-0597">Phosphoprotein</keyword>
<dbReference type="CDD" id="cd16012">
    <property type="entry name" value="ALP"/>
    <property type="match status" value="1"/>
</dbReference>
<dbReference type="Pfam" id="PF00245">
    <property type="entry name" value="Alk_phosphatase"/>
    <property type="match status" value="1"/>
</dbReference>
<dbReference type="InterPro" id="IPR001952">
    <property type="entry name" value="Alkaline_phosphatase"/>
</dbReference>
<dbReference type="PANTHER" id="PTHR11596:SF5">
    <property type="entry name" value="ALKALINE PHOSPHATASE"/>
    <property type="match status" value="1"/>
</dbReference>
<keyword evidence="5" id="KW-1185">Reference proteome</keyword>
<protein>
    <submittedName>
        <fullName evidence="4">Alkaline phosphatase</fullName>
        <ecNumber evidence="4">3.1.3.1</ecNumber>
    </submittedName>
</protein>
<organism evidence="4 5">
    <name type="scientific">Oceanobacter antarcticus</name>
    <dbReference type="NCBI Taxonomy" id="3133425"/>
    <lineage>
        <taxon>Bacteria</taxon>
        <taxon>Pseudomonadati</taxon>
        <taxon>Pseudomonadota</taxon>
        <taxon>Gammaproteobacteria</taxon>
        <taxon>Oceanospirillales</taxon>
        <taxon>Oceanospirillaceae</taxon>
        <taxon>Oceanobacter</taxon>
    </lineage>
</organism>
<gene>
    <name evidence="4" type="ORF">WG929_00725</name>
</gene>
<dbReference type="RefSeq" id="WP_416204464.1">
    <property type="nucleotide sequence ID" value="NZ_JBBKTX010000001.1"/>
</dbReference>
<sequence length="514" mass="55036">MIGFNTLYQAVRRTSMLAVTTLTVLTLASCATHDSPLATAQSPRPIGPVTSNEWYATGQQQADQRQQQTDNHHRAKNLVLVIGDGMGITTLTAGRIFSGQQLGLSGEDFAMSFETLPYSALVKTYNTDQQTPDSAGTMTALVTGTKTRAGVLSVSPAVIRGDCASGKDQALDTLMDLALAQGKGTGVVTTTRLTHATPAATYAHSVERNWENDSQLTPAARAAGCEDIATQLVHSDLDIALGGGLAQFLPATEGGARQSGDLTDTWQQRPDHHLLTTPAALRTADLSYGQWLGLFAPSHLPYVDDRGEQTPGLLDMTQAAVQRLSHNPKGYVLVIEAGRIDHAHHAGNGYRALKETEELHQTVAWLLQSLDLDNTLLLVTADHSHTLTLAGYPTRGNPMTALVTGNDAHGHPSTEPDRLADGQHYTSMNYRNGPGAVTLPRPAITAAEVRAPDYRQQALVPMEAETHGGEDVAVYGAGPWSDLLGGTLEQHWLFHLMRHALTVETAPEQATVAH</sequence>
<keyword evidence="3" id="KW-0732">Signal</keyword>
<keyword evidence="4" id="KW-0378">Hydrolase</keyword>
<accession>A0ABW8NDD6</accession>
<evidence type="ECO:0000256" key="2">
    <source>
        <dbReference type="RuleBase" id="RU003946"/>
    </source>
</evidence>
<dbReference type="InterPro" id="IPR017850">
    <property type="entry name" value="Alkaline_phosphatase_core_sf"/>
</dbReference>
<reference evidence="4 5" key="1">
    <citation type="submission" date="2024-03" db="EMBL/GenBank/DDBJ databases">
        <title>High-quality draft genome sequence of Oceanobacter sp. wDCs-4.</title>
        <authorList>
            <person name="Dong C."/>
        </authorList>
    </citation>
    <scope>NUCLEOTIDE SEQUENCE [LARGE SCALE GENOMIC DNA]</scope>
    <source>
        <strain evidence="5">wDCs-4</strain>
    </source>
</reference>
<feature type="chain" id="PRO_5045931280" evidence="3">
    <location>
        <begin position="41"/>
        <end position="514"/>
    </location>
</feature>
<evidence type="ECO:0000256" key="1">
    <source>
        <dbReference type="ARBA" id="ARBA00022553"/>
    </source>
</evidence>
<dbReference type="PRINTS" id="PR00113">
    <property type="entry name" value="ALKPHPHTASE"/>
</dbReference>
<proteinExistence type="inferred from homology"/>
<name>A0ABW8NDD6_9GAMM</name>
<dbReference type="Proteomes" id="UP001620597">
    <property type="component" value="Unassembled WGS sequence"/>
</dbReference>
<dbReference type="GO" id="GO:0004035">
    <property type="term" value="F:alkaline phosphatase activity"/>
    <property type="evidence" value="ECO:0007669"/>
    <property type="project" value="UniProtKB-EC"/>
</dbReference>
<dbReference type="SMART" id="SM00098">
    <property type="entry name" value="alkPPc"/>
    <property type="match status" value="1"/>
</dbReference>
<comment type="caution">
    <text evidence="4">The sequence shown here is derived from an EMBL/GenBank/DDBJ whole genome shotgun (WGS) entry which is preliminary data.</text>
</comment>
<dbReference type="Gene3D" id="3.40.720.10">
    <property type="entry name" value="Alkaline Phosphatase, subunit A"/>
    <property type="match status" value="1"/>
</dbReference>
<dbReference type="EC" id="3.1.3.1" evidence="4"/>